<name>A0A401SP21_CHIPU</name>
<dbReference type="InterPro" id="IPR003599">
    <property type="entry name" value="Ig_sub"/>
</dbReference>
<evidence type="ECO:0000256" key="4">
    <source>
        <dbReference type="SAM" id="MobiDB-lite"/>
    </source>
</evidence>
<dbReference type="PROSITE" id="PS50835">
    <property type="entry name" value="IG_LIKE"/>
    <property type="match status" value="5"/>
</dbReference>
<dbReference type="PANTHER" id="PTHR13817">
    <property type="entry name" value="TITIN"/>
    <property type="match status" value="1"/>
</dbReference>
<dbReference type="InterPro" id="IPR036179">
    <property type="entry name" value="Ig-like_dom_sf"/>
</dbReference>
<feature type="compositionally biased region" description="Gly residues" evidence="4">
    <location>
        <begin position="701"/>
        <end position="718"/>
    </location>
</feature>
<gene>
    <name evidence="7" type="ORF">chiPu_0010597</name>
</gene>
<dbReference type="SUPFAM" id="SSF48726">
    <property type="entry name" value="Immunoglobulin"/>
    <property type="match status" value="6"/>
</dbReference>
<dbReference type="FunFam" id="2.60.40.10:FF:000617">
    <property type="entry name" value="Immunoglobulin-like and fibronectin type III domain-containing 1"/>
    <property type="match status" value="1"/>
</dbReference>
<feature type="domain" description="Ig-like" evidence="5">
    <location>
        <begin position="1425"/>
        <end position="1498"/>
    </location>
</feature>
<dbReference type="PRINTS" id="PR00014">
    <property type="entry name" value="FNTYPEIII"/>
</dbReference>
<feature type="compositionally biased region" description="Gly residues" evidence="4">
    <location>
        <begin position="638"/>
        <end position="650"/>
    </location>
</feature>
<dbReference type="FunFam" id="2.60.40.10:FF:001232">
    <property type="entry name" value="Immunoglobulin-like and fibronectin type III domain-containing 1"/>
    <property type="match status" value="1"/>
</dbReference>
<dbReference type="PROSITE" id="PS50853">
    <property type="entry name" value="FN3"/>
    <property type="match status" value="4"/>
</dbReference>
<feature type="region of interest" description="Disordered" evidence="4">
    <location>
        <begin position="455"/>
        <end position="474"/>
    </location>
</feature>
<evidence type="ECO:0000256" key="3">
    <source>
        <dbReference type="ARBA" id="ARBA00023319"/>
    </source>
</evidence>
<dbReference type="FunFam" id="2.60.40.10:FF:001438">
    <property type="entry name" value="Immunoglobulin-like and fibronectin type III domain-containing protein 1"/>
    <property type="match status" value="1"/>
</dbReference>
<dbReference type="EMBL" id="BEZZ01000415">
    <property type="protein sequence ID" value="GCC32137.1"/>
    <property type="molecule type" value="Genomic_DNA"/>
</dbReference>
<feature type="compositionally biased region" description="Basic and acidic residues" evidence="4">
    <location>
        <begin position="675"/>
        <end position="700"/>
    </location>
</feature>
<dbReference type="CDD" id="cd00096">
    <property type="entry name" value="Ig"/>
    <property type="match status" value="1"/>
</dbReference>
<feature type="domain" description="Fibronectin type-III" evidence="6">
    <location>
        <begin position="1015"/>
        <end position="1110"/>
    </location>
</feature>
<feature type="domain" description="Fibronectin type-III" evidence="6">
    <location>
        <begin position="1116"/>
        <end position="1212"/>
    </location>
</feature>
<dbReference type="FunFam" id="2.60.40.10:FF:001401">
    <property type="entry name" value="immunoglobulin-like and fibronectin type III domain-containing protein 1"/>
    <property type="match status" value="1"/>
</dbReference>
<evidence type="ECO:0000259" key="5">
    <source>
        <dbReference type="PROSITE" id="PS50835"/>
    </source>
</evidence>
<dbReference type="OMA" id="VGRNDWE"/>
<proteinExistence type="predicted"/>
<dbReference type="CDD" id="cd05748">
    <property type="entry name" value="Ig_Titin_like"/>
    <property type="match status" value="1"/>
</dbReference>
<dbReference type="FunFam" id="2.60.40.10:FF:001097">
    <property type="entry name" value="Immunoglobulin-like and fibronectin type III domain-containing protein 1"/>
    <property type="match status" value="1"/>
</dbReference>
<evidence type="ECO:0000256" key="1">
    <source>
        <dbReference type="ARBA" id="ARBA00022737"/>
    </source>
</evidence>
<reference evidence="7 8" key="1">
    <citation type="journal article" date="2018" name="Nat. Ecol. Evol.">
        <title>Shark genomes provide insights into elasmobranch evolution and the origin of vertebrates.</title>
        <authorList>
            <person name="Hara Y"/>
            <person name="Yamaguchi K"/>
            <person name="Onimaru K"/>
            <person name="Kadota M"/>
            <person name="Koyanagi M"/>
            <person name="Keeley SD"/>
            <person name="Tatsumi K"/>
            <person name="Tanaka K"/>
            <person name="Motone F"/>
            <person name="Kageyama Y"/>
            <person name="Nozu R"/>
            <person name="Adachi N"/>
            <person name="Nishimura O"/>
            <person name="Nakagawa R"/>
            <person name="Tanegashima C"/>
            <person name="Kiyatake I"/>
            <person name="Matsumoto R"/>
            <person name="Murakumo K"/>
            <person name="Nishida K"/>
            <person name="Terakita A"/>
            <person name="Kuratani S"/>
            <person name="Sato K"/>
            <person name="Hyodo S Kuraku.S."/>
        </authorList>
    </citation>
    <scope>NUCLEOTIDE SEQUENCE [LARGE SCALE GENOMIC DNA]</scope>
</reference>
<feature type="compositionally biased region" description="Basic and acidic residues" evidence="4">
    <location>
        <begin position="620"/>
        <end position="637"/>
    </location>
</feature>
<dbReference type="SMART" id="SM00409">
    <property type="entry name" value="IG"/>
    <property type="match status" value="5"/>
</dbReference>
<dbReference type="CDD" id="cd00063">
    <property type="entry name" value="FN3"/>
    <property type="match status" value="4"/>
</dbReference>
<feature type="compositionally biased region" description="Basic and acidic residues" evidence="4">
    <location>
        <begin position="598"/>
        <end position="613"/>
    </location>
</feature>
<dbReference type="SMART" id="SM00060">
    <property type="entry name" value="FN3"/>
    <property type="match status" value="4"/>
</dbReference>
<organism evidence="7 8">
    <name type="scientific">Chiloscyllium punctatum</name>
    <name type="common">Brownbanded bambooshark</name>
    <name type="synonym">Hemiscyllium punctatum</name>
    <dbReference type="NCBI Taxonomy" id="137246"/>
    <lineage>
        <taxon>Eukaryota</taxon>
        <taxon>Metazoa</taxon>
        <taxon>Chordata</taxon>
        <taxon>Craniata</taxon>
        <taxon>Vertebrata</taxon>
        <taxon>Chondrichthyes</taxon>
        <taxon>Elasmobranchii</taxon>
        <taxon>Galeomorphii</taxon>
        <taxon>Galeoidea</taxon>
        <taxon>Orectolobiformes</taxon>
        <taxon>Hemiscylliidae</taxon>
        <taxon>Chiloscyllium</taxon>
    </lineage>
</organism>
<accession>A0A401SP21</accession>
<evidence type="ECO:0008006" key="9">
    <source>
        <dbReference type="Google" id="ProtNLM"/>
    </source>
</evidence>
<evidence type="ECO:0000313" key="8">
    <source>
        <dbReference type="Proteomes" id="UP000287033"/>
    </source>
</evidence>
<feature type="domain" description="Ig-like" evidence="5">
    <location>
        <begin position="1215"/>
        <end position="1306"/>
    </location>
</feature>
<keyword evidence="3" id="KW-0393">Immunoglobulin domain</keyword>
<feature type="non-terminal residue" evidence="7">
    <location>
        <position position="1"/>
    </location>
</feature>
<dbReference type="InterPro" id="IPR040849">
    <property type="entry name" value="MyBP-C_THB"/>
</dbReference>
<evidence type="ECO:0000259" key="6">
    <source>
        <dbReference type="PROSITE" id="PS50853"/>
    </source>
</evidence>
<feature type="domain" description="Ig-like" evidence="5">
    <location>
        <begin position="29"/>
        <end position="119"/>
    </location>
</feature>
<dbReference type="Gene3D" id="2.60.40.10">
    <property type="entry name" value="Immunoglobulins"/>
    <property type="match status" value="11"/>
</dbReference>
<dbReference type="STRING" id="137246.A0A401SP21"/>
<dbReference type="InterPro" id="IPR050964">
    <property type="entry name" value="Striated_Muscle_Regulatory"/>
</dbReference>
<dbReference type="FunFam" id="2.60.40.10:FF:000032">
    <property type="entry name" value="palladin isoform X1"/>
    <property type="match status" value="1"/>
</dbReference>
<dbReference type="Proteomes" id="UP000287033">
    <property type="component" value="Unassembled WGS sequence"/>
</dbReference>
<feature type="domain" description="Fibronectin type-III" evidence="6">
    <location>
        <begin position="915"/>
        <end position="1010"/>
    </location>
</feature>
<evidence type="ECO:0000313" key="7">
    <source>
        <dbReference type="EMBL" id="GCC32137.1"/>
    </source>
</evidence>
<keyword evidence="2" id="KW-1015">Disulfide bond</keyword>
<dbReference type="SUPFAM" id="SSF49265">
    <property type="entry name" value="Fibronectin type III"/>
    <property type="match status" value="3"/>
</dbReference>
<dbReference type="FunFam" id="2.60.40.10:FF:000031">
    <property type="entry name" value="Myosin-binding protein C, slow type"/>
    <property type="match status" value="1"/>
</dbReference>
<protein>
    <recommendedName>
        <fullName evidence="9">Immunoglobulin-like and fibronectin type III domain-containing protein 1</fullName>
    </recommendedName>
</protein>
<dbReference type="GO" id="GO:0031430">
    <property type="term" value="C:M band"/>
    <property type="evidence" value="ECO:0007669"/>
    <property type="project" value="TreeGrafter"/>
</dbReference>
<dbReference type="InterPro" id="IPR013098">
    <property type="entry name" value="Ig_I-set"/>
</dbReference>
<dbReference type="InterPro" id="IPR007110">
    <property type="entry name" value="Ig-like_dom"/>
</dbReference>
<dbReference type="OrthoDB" id="504170at2759"/>
<feature type="region of interest" description="Disordered" evidence="4">
    <location>
        <begin position="597"/>
        <end position="718"/>
    </location>
</feature>
<dbReference type="PANTHER" id="PTHR13817:SF181">
    <property type="entry name" value="IMMUNOGLOBULIN-LIKE AND FIBRONECTIN TYPE III DOMAIN-CONTAINING PROTEIN 1"/>
    <property type="match status" value="1"/>
</dbReference>
<keyword evidence="1" id="KW-0677">Repeat</keyword>
<sequence length="1498" mass="164350">PGVKTRKSSIPGVTIIEFTDDIPQGCSAPDIERRPIPLTMQEGKTANFKAAVRGNPVPTLVWSFKGESLSDGNKYKVSYDRIMNEYVLQIKQLTIDDAGSYKCTVSNEYGEARCAANLNIIEVGYKKKMKKPGEIQGKNTDPTDFRKMLKKRAPPPVKKEQKVPDEKVWEILMHADKKDYERICMEYGLTDFRGMLTKLKQMKKDREEKQTQYVKEISNLKHVETKSDGSASFGFDMELKSPELNIYLYKDGKLIPHSLDKDQKHHLKHVGKRYTFCIKDLHLDDVGLYRVNVEDTEVFATVVDISLIPVDFIHKLQDVKCKEGEDAIFECTISLPLPAEWSYKKIPLENNDKYEIKVSPDGLTQSLIIKNVHHVDKGVYIISAGAGYSSAYLSVGKNLDTASPPSLRKEMESKHSQEDFTDINLEQELNDATKRGLKGRRSSLHDKDLLTKDDLKRKSNYSSEEDSINFGRGGLQSASIDGLDDATKNGQSVYDRMEKDDIGGFNSFGKGGFDGFDGMGRDGKHGLDGIERDGKGGLGGMGRYGKGGLDGMGRDGKGGLDGMGRDGKGGLDGMGRDGKSGLDGMGRYGKFGLGGMGRDGKDELEEMGRDRKGGLGGMGRDGKGGLEGMGRDGKDGLDGMGSDGKGGLEGMGRDGKGGLGRMGRDGRGGLGGMGRDGKGGLEGMGRDGKDGLEGMGRDGKGGLGGMGRDGKDGLGGMGRDGREPVQRFKSGLLDVSAQKGKAAEFCCVTANENTQGTWFKNGTKITSGNGKIVTKEGAVQKLTIPNVKEEDSGMYTFEADGGKTEASLFVEDPPEFDQDVLDQLGKKDTIIKAGHTATVKVPFSGKPPIKVSWYKDGEELFEDNRVSIDNSKSFTRLSISKCNRKDSGKMTIKLKNESGTTSADVNLAVIDKPQAPQGPLEILASLENCISFKWKPPRDDGGKPIQHYVIERQQVGRNTWTKVGEVDKSTTTFSYDKVEPEKKYKFKIWAVNSEGKSEALLSDVITAGRKDVPGAPAKPNILSASSKSITVSWTPPQNTGGSRIIGYIIEKRKKGSNIWSAVTDTPVTGKKWTITDVIEGLEYEFRVIAVNSSGPGEPSCETEAAFAREPMKVPGTVRDLRVTDSTYSTISLAWTPPIYKGSDIPKGYIVEMKSSGNAAWTRCNSAAVGLNSYTVKGLKKMGMYFLRVRAVSDGGMGEPMELDNYVLAMPPPVHPKFILDESVKSFMIIKEGNSLRVQMPFEASPPPEVIWLKDGFPVSEQATITSTSGSTQLIIPASQRSHSGIYSVTLKNLLGQESFSFEIRVTAVPKPPGPVTLTENVPNSVTISWEPSSDEPLDDHLHYVVMQRDSRRLKWHTVRENIFNNKFTVINIVPGCKYYFRVLAKNDMGYSEPSDTREPWCILRQRDPFALKLPIYKARSNMTAPEFIVRLKTHIAPSGSDINMSCAVKGFPPPKVIWFKDNINIMDDANFWSTNIYGNEATSQRTLALISDKQTKLK</sequence>
<feature type="domain" description="Ig-like" evidence="5">
    <location>
        <begin position="724"/>
        <end position="809"/>
    </location>
</feature>
<feature type="compositionally biased region" description="Basic and acidic residues" evidence="4">
    <location>
        <begin position="651"/>
        <end position="667"/>
    </location>
</feature>
<keyword evidence="8" id="KW-1185">Reference proteome</keyword>
<dbReference type="Pfam" id="PF07679">
    <property type="entry name" value="I-set"/>
    <property type="match status" value="6"/>
</dbReference>
<feature type="domain" description="Ig-like" evidence="5">
    <location>
        <begin position="814"/>
        <end position="908"/>
    </location>
</feature>
<evidence type="ECO:0000256" key="2">
    <source>
        <dbReference type="ARBA" id="ARBA00023157"/>
    </source>
</evidence>
<dbReference type="InterPro" id="IPR013783">
    <property type="entry name" value="Ig-like_fold"/>
</dbReference>
<dbReference type="InterPro" id="IPR036116">
    <property type="entry name" value="FN3_sf"/>
</dbReference>
<dbReference type="SMART" id="SM00408">
    <property type="entry name" value="IGc2"/>
    <property type="match status" value="3"/>
</dbReference>
<dbReference type="GO" id="GO:0045214">
    <property type="term" value="P:sarcomere organization"/>
    <property type="evidence" value="ECO:0007669"/>
    <property type="project" value="TreeGrafter"/>
</dbReference>
<dbReference type="InterPro" id="IPR003598">
    <property type="entry name" value="Ig_sub2"/>
</dbReference>
<feature type="region of interest" description="Disordered" evidence="4">
    <location>
        <begin position="560"/>
        <end position="579"/>
    </location>
</feature>
<dbReference type="Pfam" id="PF00041">
    <property type="entry name" value="fn3"/>
    <property type="match status" value="4"/>
</dbReference>
<dbReference type="Pfam" id="PF18362">
    <property type="entry name" value="THB"/>
    <property type="match status" value="1"/>
</dbReference>
<feature type="domain" description="Fibronectin type-III" evidence="6">
    <location>
        <begin position="1311"/>
        <end position="1406"/>
    </location>
</feature>
<comment type="caution">
    <text evidence="7">The sequence shown here is derived from an EMBL/GenBank/DDBJ whole genome shotgun (WGS) entry which is preliminary data.</text>
</comment>
<dbReference type="InterPro" id="IPR003961">
    <property type="entry name" value="FN3_dom"/>
</dbReference>